<dbReference type="PROSITE" id="PS51188">
    <property type="entry name" value="ZF_CR"/>
    <property type="match status" value="1"/>
</dbReference>
<evidence type="ECO:0000259" key="9">
    <source>
        <dbReference type="PROSITE" id="PS50076"/>
    </source>
</evidence>
<dbReference type="HOGENOM" id="CLU_017633_0_3_1"/>
<dbReference type="InterPro" id="IPR008971">
    <property type="entry name" value="HSP40/DnaJ_pept-bd"/>
</dbReference>
<evidence type="ECO:0000256" key="8">
    <source>
        <dbReference type="SAM" id="MobiDB-lite"/>
    </source>
</evidence>
<evidence type="ECO:0000259" key="10">
    <source>
        <dbReference type="PROSITE" id="PS51188"/>
    </source>
</evidence>
<dbReference type="Gene3D" id="2.10.230.10">
    <property type="entry name" value="Heat shock protein DnaJ, cysteine-rich domain"/>
    <property type="match status" value="1"/>
</dbReference>
<evidence type="ECO:0000256" key="2">
    <source>
        <dbReference type="ARBA" id="ARBA00022737"/>
    </source>
</evidence>
<dbReference type="InterPro" id="IPR018253">
    <property type="entry name" value="DnaJ_domain_CS"/>
</dbReference>
<evidence type="ECO:0000313" key="11">
    <source>
        <dbReference type="EMBL" id="KIP11456.1"/>
    </source>
</evidence>
<dbReference type="Pfam" id="PF00226">
    <property type="entry name" value="DnaJ"/>
    <property type="match status" value="1"/>
</dbReference>
<dbReference type="CDD" id="cd06257">
    <property type="entry name" value="DnaJ"/>
    <property type="match status" value="1"/>
</dbReference>
<keyword evidence="4 7" id="KW-0862">Zinc</keyword>
<keyword evidence="5" id="KW-0143">Chaperone</keyword>
<dbReference type="InterPro" id="IPR002939">
    <property type="entry name" value="DnaJ_C"/>
</dbReference>
<feature type="region of interest" description="Disordered" evidence="8">
    <location>
        <begin position="408"/>
        <end position="448"/>
    </location>
</feature>
<dbReference type="STRING" id="745531.A0A0C3S5T6"/>
<dbReference type="CDD" id="cd10719">
    <property type="entry name" value="DnaJ_zf"/>
    <property type="match status" value="1"/>
</dbReference>
<dbReference type="Pfam" id="PF01556">
    <property type="entry name" value="DnaJ_C"/>
    <property type="match status" value="1"/>
</dbReference>
<dbReference type="GO" id="GO:0009408">
    <property type="term" value="P:response to heat"/>
    <property type="evidence" value="ECO:0007669"/>
    <property type="project" value="InterPro"/>
</dbReference>
<dbReference type="PROSITE" id="PS50076">
    <property type="entry name" value="DNAJ_2"/>
    <property type="match status" value="1"/>
</dbReference>
<keyword evidence="1 7" id="KW-0479">Metal-binding</keyword>
<dbReference type="SUPFAM" id="SSF57938">
    <property type="entry name" value="DnaJ/Hsp40 cysteine-rich domain"/>
    <property type="match status" value="1"/>
</dbReference>
<feature type="domain" description="CR-type" evidence="10">
    <location>
        <begin position="185"/>
        <end position="266"/>
    </location>
</feature>
<keyword evidence="12" id="KW-1185">Reference proteome</keyword>
<sequence length="463" mass="48939">MQSRIATQRIRSFISFYSCSHRTFHASASHSAPKNPYEVLGVSKDAAQADIKKAYFALARKHHPDTNPDKSAKEKFVEIQEAYDTLKDEKKRAAYDQYGSAAQQPGFDPNAFSRGFGGGAGGFHDFQDLSSLFGGRGGRPGGSQADLFETLFGGFGGAGPSARQHMRGNDLEASIGVSFMEAAKGTSRTINITPIVNCAPCSGSGLKKGAKRSTCTSCGGSGQRTFVLDTGFQMASTCPSCHGTGSTIPRGSQCGECAGVGQVRTKKSVKVDIPAGVEDGMTIRVSNSGDAPLAGKGQTGDLLVRVSVASSKLFRRQGTNLYHEARIPLHTALLGGRVRVPTLDGEVDVRVPGGTQQGEEMVLKGRGIQPVFGGNMGDMFVTFTVQIPRSLSKRQREILQMYADDVEGRTPSAGSAQGSASAPDAAPSTDGADATGTNPSSSFTYPTTHRGGWWHRLRELTGL</sequence>
<dbReference type="InterPro" id="IPR036410">
    <property type="entry name" value="HSP_DnaJ_Cys-rich_dom_sf"/>
</dbReference>
<dbReference type="Pfam" id="PF00684">
    <property type="entry name" value="DnaJ_CXXCXGXG"/>
    <property type="match status" value="1"/>
</dbReference>
<dbReference type="PROSITE" id="PS00636">
    <property type="entry name" value="DNAJ_1"/>
    <property type="match status" value="1"/>
</dbReference>
<dbReference type="Gene3D" id="2.60.260.20">
    <property type="entry name" value="Urease metallochaperone UreE, N-terminal domain"/>
    <property type="match status" value="2"/>
</dbReference>
<dbReference type="PANTHER" id="PTHR43096:SF52">
    <property type="entry name" value="DNAJ HOMOLOG 1, MITOCHONDRIAL-RELATED"/>
    <property type="match status" value="1"/>
</dbReference>
<dbReference type="PANTHER" id="PTHR43096">
    <property type="entry name" value="DNAJ HOMOLOG 1, MITOCHONDRIAL-RELATED"/>
    <property type="match status" value="1"/>
</dbReference>
<evidence type="ECO:0000256" key="1">
    <source>
        <dbReference type="ARBA" id="ARBA00022723"/>
    </source>
</evidence>
<dbReference type="GO" id="GO:0005737">
    <property type="term" value="C:cytoplasm"/>
    <property type="evidence" value="ECO:0007669"/>
    <property type="project" value="TreeGrafter"/>
</dbReference>
<dbReference type="PRINTS" id="PR00625">
    <property type="entry name" value="JDOMAIN"/>
</dbReference>
<gene>
    <name evidence="11" type="ORF">PHLGIDRAFT_21654</name>
</gene>
<dbReference type="GO" id="GO:0005524">
    <property type="term" value="F:ATP binding"/>
    <property type="evidence" value="ECO:0007669"/>
    <property type="project" value="InterPro"/>
</dbReference>
<evidence type="ECO:0000256" key="3">
    <source>
        <dbReference type="ARBA" id="ARBA00022771"/>
    </source>
</evidence>
<dbReference type="InterPro" id="IPR001623">
    <property type="entry name" value="DnaJ_domain"/>
</dbReference>
<dbReference type="CDD" id="cd10747">
    <property type="entry name" value="DnaJ_C"/>
    <property type="match status" value="1"/>
</dbReference>
<evidence type="ECO:0000313" key="12">
    <source>
        <dbReference type="Proteomes" id="UP000053257"/>
    </source>
</evidence>
<organism evidence="11 12">
    <name type="scientific">Phlebiopsis gigantea (strain 11061_1 CR5-6)</name>
    <name type="common">White-rot fungus</name>
    <name type="synonym">Peniophora gigantea</name>
    <dbReference type="NCBI Taxonomy" id="745531"/>
    <lineage>
        <taxon>Eukaryota</taxon>
        <taxon>Fungi</taxon>
        <taxon>Dikarya</taxon>
        <taxon>Basidiomycota</taxon>
        <taxon>Agaricomycotina</taxon>
        <taxon>Agaricomycetes</taxon>
        <taxon>Polyporales</taxon>
        <taxon>Phanerochaetaceae</taxon>
        <taxon>Phlebiopsis</taxon>
    </lineage>
</organism>
<dbReference type="Proteomes" id="UP000053257">
    <property type="component" value="Unassembled WGS sequence"/>
</dbReference>
<dbReference type="SMART" id="SM00271">
    <property type="entry name" value="DnaJ"/>
    <property type="match status" value="1"/>
</dbReference>
<dbReference type="SUPFAM" id="SSF49493">
    <property type="entry name" value="HSP40/DnaJ peptide-binding domain"/>
    <property type="match status" value="2"/>
</dbReference>
<dbReference type="FunFam" id="2.10.230.10:FF:000001">
    <property type="entry name" value="DnaJ subfamily A member 2"/>
    <property type="match status" value="1"/>
</dbReference>
<dbReference type="Gene3D" id="1.10.287.110">
    <property type="entry name" value="DnaJ domain"/>
    <property type="match status" value="1"/>
</dbReference>
<dbReference type="FunFam" id="2.60.260.20:FF:000005">
    <property type="entry name" value="Chaperone protein dnaJ 1, mitochondrial"/>
    <property type="match status" value="1"/>
</dbReference>
<evidence type="ECO:0000256" key="4">
    <source>
        <dbReference type="ARBA" id="ARBA00022833"/>
    </source>
</evidence>
<dbReference type="SUPFAM" id="SSF46565">
    <property type="entry name" value="Chaperone J-domain"/>
    <property type="match status" value="1"/>
</dbReference>
<feature type="compositionally biased region" description="Polar residues" evidence="8">
    <location>
        <begin position="438"/>
        <end position="447"/>
    </location>
</feature>
<feature type="zinc finger region" description="CR-type" evidence="7">
    <location>
        <begin position="185"/>
        <end position="266"/>
    </location>
</feature>
<dbReference type="AlphaFoldDB" id="A0A0C3S5T6"/>
<dbReference type="OrthoDB" id="10256793at2759"/>
<dbReference type="HAMAP" id="MF_01152">
    <property type="entry name" value="DnaJ"/>
    <property type="match status" value="1"/>
</dbReference>
<reference evidence="11 12" key="1">
    <citation type="journal article" date="2014" name="PLoS Genet.">
        <title>Analysis of the Phlebiopsis gigantea genome, transcriptome and secretome provides insight into its pioneer colonization strategies of wood.</title>
        <authorList>
            <person name="Hori C."/>
            <person name="Ishida T."/>
            <person name="Igarashi K."/>
            <person name="Samejima M."/>
            <person name="Suzuki H."/>
            <person name="Master E."/>
            <person name="Ferreira P."/>
            <person name="Ruiz-Duenas F.J."/>
            <person name="Held B."/>
            <person name="Canessa P."/>
            <person name="Larrondo L.F."/>
            <person name="Schmoll M."/>
            <person name="Druzhinina I.S."/>
            <person name="Kubicek C.P."/>
            <person name="Gaskell J.A."/>
            <person name="Kersten P."/>
            <person name="St John F."/>
            <person name="Glasner J."/>
            <person name="Sabat G."/>
            <person name="Splinter BonDurant S."/>
            <person name="Syed K."/>
            <person name="Yadav J."/>
            <person name="Mgbeahuruike A.C."/>
            <person name="Kovalchuk A."/>
            <person name="Asiegbu F.O."/>
            <person name="Lackner G."/>
            <person name="Hoffmeister D."/>
            <person name="Rencoret J."/>
            <person name="Gutierrez A."/>
            <person name="Sun H."/>
            <person name="Lindquist E."/>
            <person name="Barry K."/>
            <person name="Riley R."/>
            <person name="Grigoriev I.V."/>
            <person name="Henrissat B."/>
            <person name="Kues U."/>
            <person name="Berka R.M."/>
            <person name="Martinez A.T."/>
            <person name="Covert S.F."/>
            <person name="Blanchette R.A."/>
            <person name="Cullen D."/>
        </authorList>
    </citation>
    <scope>NUCLEOTIDE SEQUENCE [LARGE SCALE GENOMIC DNA]</scope>
    <source>
        <strain evidence="11 12">11061_1 CR5-6</strain>
    </source>
</reference>
<name>A0A0C3S5T6_PHLG1</name>
<dbReference type="EMBL" id="KN840446">
    <property type="protein sequence ID" value="KIP11456.1"/>
    <property type="molecule type" value="Genomic_DNA"/>
</dbReference>
<dbReference type="InterPro" id="IPR001305">
    <property type="entry name" value="HSP_DnaJ_Cys-rich_dom"/>
</dbReference>
<keyword evidence="2" id="KW-0677">Repeat</keyword>
<dbReference type="InterPro" id="IPR012724">
    <property type="entry name" value="DnaJ"/>
</dbReference>
<dbReference type="InterPro" id="IPR036869">
    <property type="entry name" value="J_dom_sf"/>
</dbReference>
<keyword evidence="3 7" id="KW-0863">Zinc-finger</keyword>
<feature type="compositionally biased region" description="Low complexity" evidence="8">
    <location>
        <begin position="410"/>
        <end position="437"/>
    </location>
</feature>
<dbReference type="GO" id="GO:0042026">
    <property type="term" value="P:protein refolding"/>
    <property type="evidence" value="ECO:0007669"/>
    <property type="project" value="TreeGrafter"/>
</dbReference>
<proteinExistence type="inferred from homology"/>
<dbReference type="GO" id="GO:0031072">
    <property type="term" value="F:heat shock protein binding"/>
    <property type="evidence" value="ECO:0007669"/>
    <property type="project" value="InterPro"/>
</dbReference>
<dbReference type="GO" id="GO:0008270">
    <property type="term" value="F:zinc ion binding"/>
    <property type="evidence" value="ECO:0007669"/>
    <property type="project" value="UniProtKB-KW"/>
</dbReference>
<evidence type="ECO:0000256" key="5">
    <source>
        <dbReference type="ARBA" id="ARBA00023186"/>
    </source>
</evidence>
<evidence type="ECO:0000256" key="6">
    <source>
        <dbReference type="ARBA" id="ARBA00072890"/>
    </source>
</evidence>
<protein>
    <recommendedName>
        <fullName evidence="6">DnaJ homolog 1, mitochondrial</fullName>
    </recommendedName>
</protein>
<evidence type="ECO:0000256" key="7">
    <source>
        <dbReference type="PROSITE-ProRule" id="PRU00546"/>
    </source>
</evidence>
<feature type="domain" description="J" evidence="9">
    <location>
        <begin position="35"/>
        <end position="99"/>
    </location>
</feature>
<accession>A0A0C3S5T6</accession>
<dbReference type="GO" id="GO:0051082">
    <property type="term" value="F:unfolded protein binding"/>
    <property type="evidence" value="ECO:0007669"/>
    <property type="project" value="InterPro"/>
</dbReference>